<evidence type="ECO:0000313" key="3">
    <source>
        <dbReference type="Proteomes" id="UP001595698"/>
    </source>
</evidence>
<protein>
    <recommendedName>
        <fullName evidence="4">PH domain-containing protein</fullName>
    </recommendedName>
</protein>
<feature type="transmembrane region" description="Helical" evidence="1">
    <location>
        <begin position="61"/>
        <end position="84"/>
    </location>
</feature>
<name>A0ABV8EV51_9ACTN</name>
<accession>A0ABV8EV51</accession>
<dbReference type="Proteomes" id="UP001595698">
    <property type="component" value="Unassembled WGS sequence"/>
</dbReference>
<gene>
    <name evidence="2" type="ORF">ACFOYY_02235</name>
</gene>
<comment type="caution">
    <text evidence="2">The sequence shown here is derived from an EMBL/GenBank/DDBJ whole genome shotgun (WGS) entry which is preliminary data.</text>
</comment>
<keyword evidence="1" id="KW-1133">Transmembrane helix</keyword>
<feature type="transmembrane region" description="Helical" evidence="1">
    <location>
        <begin position="20"/>
        <end position="40"/>
    </location>
</feature>
<organism evidence="2 3">
    <name type="scientific">Streptosporangium jomthongense</name>
    <dbReference type="NCBI Taxonomy" id="1193683"/>
    <lineage>
        <taxon>Bacteria</taxon>
        <taxon>Bacillati</taxon>
        <taxon>Actinomycetota</taxon>
        <taxon>Actinomycetes</taxon>
        <taxon>Streptosporangiales</taxon>
        <taxon>Streptosporangiaceae</taxon>
        <taxon>Streptosporangium</taxon>
    </lineage>
</organism>
<evidence type="ECO:0008006" key="4">
    <source>
        <dbReference type="Google" id="ProtNLM"/>
    </source>
</evidence>
<evidence type="ECO:0000313" key="2">
    <source>
        <dbReference type="EMBL" id="MFC3978922.1"/>
    </source>
</evidence>
<evidence type="ECO:0000256" key="1">
    <source>
        <dbReference type="SAM" id="Phobius"/>
    </source>
</evidence>
<keyword evidence="1" id="KW-0812">Transmembrane</keyword>
<dbReference type="EMBL" id="JBHSBC010000001">
    <property type="protein sequence ID" value="MFC3978922.1"/>
    <property type="molecule type" value="Genomic_DNA"/>
</dbReference>
<keyword evidence="1" id="KW-0472">Membrane</keyword>
<reference evidence="3" key="1">
    <citation type="journal article" date="2019" name="Int. J. Syst. Evol. Microbiol.">
        <title>The Global Catalogue of Microorganisms (GCM) 10K type strain sequencing project: providing services to taxonomists for standard genome sequencing and annotation.</title>
        <authorList>
            <consortium name="The Broad Institute Genomics Platform"/>
            <consortium name="The Broad Institute Genome Sequencing Center for Infectious Disease"/>
            <person name="Wu L."/>
            <person name="Ma J."/>
        </authorList>
    </citation>
    <scope>NUCLEOTIDE SEQUENCE [LARGE SCALE GENOMIC DNA]</scope>
    <source>
        <strain evidence="3">TBRC 7912</strain>
    </source>
</reference>
<dbReference type="RefSeq" id="WP_386187284.1">
    <property type="nucleotide sequence ID" value="NZ_JBHSBC010000001.1"/>
</dbReference>
<keyword evidence="3" id="KW-1185">Reference proteome</keyword>
<sequence length="203" mass="22255">MSTSPAPLKLSAGASTGSKIIMSVLALPFVALPLFVILMVRDQHTSADYPYYPPDHSPFRIEYLVLLIFALVGTVFLGGLVAAFRFRATLTGSVLEVRRTFRTRRADLATARVWLGSTPEYEGSGEHRHQTGRTIPHLTARDHNGPKVRLHLRTVNGFLPPHELVALADAVESGHREGPDAEQASRTAEVLRRLGTDPMIGLL</sequence>
<proteinExistence type="predicted"/>